<gene>
    <name evidence="2" type="ORF">SAMN04488059_11730</name>
    <name evidence="1" type="ORF">WH91_01750</name>
</gene>
<reference evidence="2 4" key="2">
    <citation type="submission" date="2016-10" db="EMBL/GenBank/DDBJ databases">
        <authorList>
            <person name="de Groot N.N."/>
        </authorList>
    </citation>
    <scope>NUCLEOTIDE SEQUENCE [LARGE SCALE GENOMIC DNA]</scope>
    <source>
        <strain evidence="2 4">CGMCC 1.10210</strain>
    </source>
</reference>
<organism evidence="2 4">
    <name type="scientific">Devosia psychrophila</name>
    <dbReference type="NCBI Taxonomy" id="728005"/>
    <lineage>
        <taxon>Bacteria</taxon>
        <taxon>Pseudomonadati</taxon>
        <taxon>Pseudomonadota</taxon>
        <taxon>Alphaproteobacteria</taxon>
        <taxon>Hyphomicrobiales</taxon>
        <taxon>Devosiaceae</taxon>
        <taxon>Devosia</taxon>
    </lineage>
</organism>
<dbReference type="Proteomes" id="UP000033519">
    <property type="component" value="Unassembled WGS sequence"/>
</dbReference>
<protein>
    <submittedName>
        <fullName evidence="2">Uncharacterized protein</fullName>
    </submittedName>
</protein>
<dbReference type="STRING" id="728005.SAMN04488059_11730"/>
<dbReference type="EMBL" id="LAPV01000011">
    <property type="protein sequence ID" value="KKC34600.1"/>
    <property type="molecule type" value="Genomic_DNA"/>
</dbReference>
<evidence type="ECO:0000313" key="2">
    <source>
        <dbReference type="EMBL" id="SFD00399.1"/>
    </source>
</evidence>
<evidence type="ECO:0000313" key="4">
    <source>
        <dbReference type="Proteomes" id="UP000182258"/>
    </source>
</evidence>
<dbReference type="EMBL" id="FOMB01000017">
    <property type="protein sequence ID" value="SFD00399.1"/>
    <property type="molecule type" value="Genomic_DNA"/>
</dbReference>
<dbReference type="AlphaFoldDB" id="A0A0F5Q165"/>
<dbReference type="RefSeq" id="WP_046169293.1">
    <property type="nucleotide sequence ID" value="NZ_FOMB01000017.1"/>
</dbReference>
<evidence type="ECO:0000313" key="1">
    <source>
        <dbReference type="EMBL" id="KKC34600.1"/>
    </source>
</evidence>
<name>A0A0F5Q165_9HYPH</name>
<keyword evidence="3" id="KW-1185">Reference proteome</keyword>
<evidence type="ECO:0000313" key="3">
    <source>
        <dbReference type="Proteomes" id="UP000033519"/>
    </source>
</evidence>
<sequence length="100" mass="11596">MSTLNTRIEKLERELAPVGEPRRNIEVLSGREMTSDELHEWLRGQGVEVQPDDRIFHRIIVGVEPGTMRRIYSGKMERLSVTDFKTGETTVRHYAEDENV</sequence>
<accession>A0A0F5Q165</accession>
<dbReference type="Proteomes" id="UP000182258">
    <property type="component" value="Unassembled WGS sequence"/>
</dbReference>
<proteinExistence type="predicted"/>
<dbReference type="PATRIC" id="fig|728005.3.peg.109"/>
<reference evidence="1 3" key="1">
    <citation type="submission" date="2015-03" db="EMBL/GenBank/DDBJ databases">
        <authorList>
            <person name="Lepp D."/>
            <person name="Hassan Y.I."/>
            <person name="Li X.-Z."/>
            <person name="Zhou T."/>
        </authorList>
    </citation>
    <scope>NUCLEOTIDE SEQUENCE [LARGE SCALE GENOMIC DNA]</scope>
    <source>
        <strain evidence="1 3">Cr7-05</strain>
    </source>
</reference>